<gene>
    <name evidence="2" type="ORF">FB465_4465</name>
</gene>
<keyword evidence="1" id="KW-0732">Signal</keyword>
<dbReference type="Gene3D" id="2.50.20.20">
    <property type="match status" value="1"/>
</dbReference>
<evidence type="ECO:0000256" key="1">
    <source>
        <dbReference type="SAM" id="SignalP"/>
    </source>
</evidence>
<proteinExistence type="predicted"/>
<feature type="chain" id="PRO_5022243069" description="Lipoprotein" evidence="1">
    <location>
        <begin position="23"/>
        <end position="234"/>
    </location>
</feature>
<organism evidence="2 3">
    <name type="scientific">Kitasatospora atroaurantiaca</name>
    <dbReference type="NCBI Taxonomy" id="285545"/>
    <lineage>
        <taxon>Bacteria</taxon>
        <taxon>Bacillati</taxon>
        <taxon>Actinomycetota</taxon>
        <taxon>Actinomycetes</taxon>
        <taxon>Kitasatosporales</taxon>
        <taxon>Streptomycetaceae</taxon>
        <taxon>Kitasatospora</taxon>
    </lineage>
</organism>
<keyword evidence="3" id="KW-1185">Reference proteome</keyword>
<evidence type="ECO:0000313" key="2">
    <source>
        <dbReference type="EMBL" id="TWE19349.1"/>
    </source>
</evidence>
<dbReference type="OrthoDB" id="4350224at2"/>
<protein>
    <recommendedName>
        <fullName evidence="4">Lipoprotein</fullName>
    </recommendedName>
</protein>
<evidence type="ECO:0008006" key="4">
    <source>
        <dbReference type="Google" id="ProtNLM"/>
    </source>
</evidence>
<dbReference type="AlphaFoldDB" id="A0A561EUQ9"/>
<dbReference type="EMBL" id="VIVR01000001">
    <property type="protein sequence ID" value="TWE19349.1"/>
    <property type="molecule type" value="Genomic_DNA"/>
</dbReference>
<evidence type="ECO:0000313" key="3">
    <source>
        <dbReference type="Proteomes" id="UP000318416"/>
    </source>
</evidence>
<sequence length="234" mass="23598">MLRTLLALGAGLALTGGAAGCAADPDAGTNGVGRQTPEAIAAKSRAAALAARSVHLSGTVAGRGTLYHLDVRLTDGAGVGRVTGGGRDFEVLRVDGRLYVKGEAGLYDTTGTSREAAETLRDKYVVVPPDDPAYQGLEELTDRRALLGTVTDLAGPPRKDGYGEVGDSRTVAVSGPGGGTLQVALQGTPYPVRVDRPAGGSLDLSDFGKAVKVTAPPPAQVVDLGAVPSAVAGR</sequence>
<feature type="signal peptide" evidence="1">
    <location>
        <begin position="1"/>
        <end position="22"/>
    </location>
</feature>
<reference evidence="2 3" key="1">
    <citation type="submission" date="2019-06" db="EMBL/GenBank/DDBJ databases">
        <title>Sequencing the genomes of 1000 actinobacteria strains.</title>
        <authorList>
            <person name="Klenk H.-P."/>
        </authorList>
    </citation>
    <scope>NUCLEOTIDE SEQUENCE [LARGE SCALE GENOMIC DNA]</scope>
    <source>
        <strain evidence="2 3">DSM 41649</strain>
    </source>
</reference>
<dbReference type="RefSeq" id="WP_145793052.1">
    <property type="nucleotide sequence ID" value="NZ_BAAABR010000022.1"/>
</dbReference>
<accession>A0A561EUQ9</accession>
<dbReference type="PROSITE" id="PS51257">
    <property type="entry name" value="PROKAR_LIPOPROTEIN"/>
    <property type="match status" value="1"/>
</dbReference>
<comment type="caution">
    <text evidence="2">The sequence shown here is derived from an EMBL/GenBank/DDBJ whole genome shotgun (WGS) entry which is preliminary data.</text>
</comment>
<name>A0A561EUQ9_9ACTN</name>
<dbReference type="Proteomes" id="UP000318416">
    <property type="component" value="Unassembled WGS sequence"/>
</dbReference>